<dbReference type="RefSeq" id="WP_075949037.1">
    <property type="nucleotide sequence ID" value="NZ_LT629709.1"/>
</dbReference>
<dbReference type="Pfam" id="PF03692">
    <property type="entry name" value="CxxCxxCC"/>
    <property type="match status" value="1"/>
</dbReference>
<reference evidence="1 6" key="4">
    <citation type="submission" date="2019-09" db="EMBL/GenBank/DDBJ databases">
        <title>Draft genome sequences of 48 bacterial type strains from the CCUG.</title>
        <authorList>
            <person name="Tunovic T."/>
            <person name="Pineiro-Iglesias B."/>
            <person name="Unosson C."/>
            <person name="Inganas E."/>
            <person name="Ohlen M."/>
            <person name="Cardew S."/>
            <person name="Jensie-Markopoulos S."/>
            <person name="Salva-Serra F."/>
            <person name="Jaen-Luchoro D."/>
            <person name="Karlsson R."/>
            <person name="Svensson-Stadler L."/>
            <person name="Chun J."/>
            <person name="Moore E."/>
        </authorList>
    </citation>
    <scope>NUCLEOTIDE SEQUENCE [LARGE SCALE GENOMIC DNA]</scope>
    <source>
        <strain evidence="1 6">CCUG 53116</strain>
    </source>
</reference>
<organism evidence="3 5">
    <name type="scientific">Pseudomonas reinekei</name>
    <dbReference type="NCBI Taxonomy" id="395598"/>
    <lineage>
        <taxon>Bacteria</taxon>
        <taxon>Pseudomonadati</taxon>
        <taxon>Pseudomonadota</taxon>
        <taxon>Gammaproteobacteria</taxon>
        <taxon>Pseudomonadales</taxon>
        <taxon>Pseudomonadaceae</taxon>
        <taxon>Pseudomonas</taxon>
    </lineage>
</organism>
<dbReference type="AlphaFoldDB" id="A0A1H0QZ57"/>
<dbReference type="Proteomes" id="UP000186756">
    <property type="component" value="Unassembled WGS sequence"/>
</dbReference>
<dbReference type="Proteomes" id="UP000460142">
    <property type="component" value="Unassembled WGS sequence"/>
</dbReference>
<sequence>MHSHITPPSTFPCTQCGLCCKHVHVAAETQFLDRGDGTCRHYDATSKGCTIYTERPDICRVDRQYAVRYAQHYTWDEYVTLNLQVCMYLQAQEEPVVLQTIKTLPIH</sequence>
<dbReference type="EMBL" id="MSTQ01000023">
    <property type="protein sequence ID" value="OLT99466.1"/>
    <property type="molecule type" value="Genomic_DNA"/>
</dbReference>
<dbReference type="OrthoDB" id="71604at2"/>
<reference evidence="2" key="3">
    <citation type="submission" date="2017-01" db="EMBL/GenBank/DDBJ databases">
        <authorList>
            <person name="Mah S.A."/>
            <person name="Swanson W.J."/>
            <person name="Moy G.W."/>
            <person name="Vacquier V.D."/>
        </authorList>
    </citation>
    <scope>NUCLEOTIDE SEQUENCE [LARGE SCALE GENOMIC DNA]</scope>
    <source>
        <strain evidence="2">MT1</strain>
    </source>
</reference>
<evidence type="ECO:0000313" key="6">
    <source>
        <dbReference type="Proteomes" id="UP000460142"/>
    </source>
</evidence>
<dbReference type="EMBL" id="VZPS01000025">
    <property type="protein sequence ID" value="KAB0481175.1"/>
    <property type="molecule type" value="Genomic_DNA"/>
</dbReference>
<accession>A0A1H0QZ57</accession>
<evidence type="ECO:0000313" key="3">
    <source>
        <dbReference type="EMBL" id="SDP22385.1"/>
    </source>
</evidence>
<dbReference type="Proteomes" id="UP000198549">
    <property type="component" value="Chromosome I"/>
</dbReference>
<evidence type="ECO:0000313" key="2">
    <source>
        <dbReference type="EMBL" id="OLT99466.1"/>
    </source>
</evidence>
<dbReference type="InterPro" id="IPR005358">
    <property type="entry name" value="Puta_zinc/iron-chelating_dom"/>
</dbReference>
<evidence type="ECO:0000313" key="4">
    <source>
        <dbReference type="Proteomes" id="UP000186756"/>
    </source>
</evidence>
<gene>
    <name evidence="2" type="ORF">BVK86_25610</name>
    <name evidence="1" type="ORF">F7R15_25925</name>
    <name evidence="3" type="ORF">SAMN04490202_3354</name>
</gene>
<keyword evidence="4" id="KW-1185">Reference proteome</keyword>
<evidence type="ECO:0000313" key="5">
    <source>
        <dbReference type="Proteomes" id="UP000198549"/>
    </source>
</evidence>
<proteinExistence type="predicted"/>
<protein>
    <submittedName>
        <fullName evidence="1">YkgJ family cysteine cluster protein</fullName>
    </submittedName>
    <submittedName>
        <fullName evidence="2">Zinc/iron-chelating domain-containing protein</fullName>
    </submittedName>
</protein>
<evidence type="ECO:0000313" key="1">
    <source>
        <dbReference type="EMBL" id="KAB0481175.1"/>
    </source>
</evidence>
<name>A0A1H0QZ57_PSERE</name>
<reference evidence="4" key="2">
    <citation type="submission" date="2017-01" db="EMBL/GenBank/DDBJ databases">
        <authorList>
            <person name="Poblete-Castro I."/>
        </authorList>
    </citation>
    <scope>NUCLEOTIDE SEQUENCE [LARGE SCALE GENOMIC DNA]</scope>
    <source>
        <strain evidence="4">DSM 18361 / CCUG 53116 / MT1</strain>
    </source>
</reference>
<reference evidence="3 5" key="1">
    <citation type="submission" date="2016-10" db="EMBL/GenBank/DDBJ databases">
        <authorList>
            <person name="de Groot N.N."/>
        </authorList>
    </citation>
    <scope>NUCLEOTIDE SEQUENCE [LARGE SCALE GENOMIC DNA]</scope>
    <source>
        <strain evidence="3 5">BS3776</strain>
    </source>
</reference>
<dbReference type="EMBL" id="LT629709">
    <property type="protein sequence ID" value="SDP22385.1"/>
    <property type="molecule type" value="Genomic_DNA"/>
</dbReference>